<keyword evidence="3" id="KW-1185">Reference proteome</keyword>
<evidence type="ECO:0000313" key="2">
    <source>
        <dbReference type="EMBL" id="PIO22841.1"/>
    </source>
</evidence>
<protein>
    <submittedName>
        <fullName evidence="2">Uncharacterized protein</fullName>
    </submittedName>
</protein>
<feature type="compositionally biased region" description="Polar residues" evidence="1">
    <location>
        <begin position="29"/>
        <end position="38"/>
    </location>
</feature>
<feature type="non-terminal residue" evidence="2">
    <location>
        <position position="1"/>
    </location>
</feature>
<gene>
    <name evidence="2" type="ORF">AB205_0138220</name>
</gene>
<evidence type="ECO:0000313" key="3">
    <source>
        <dbReference type="Proteomes" id="UP000228934"/>
    </source>
</evidence>
<proteinExistence type="predicted"/>
<organism evidence="2 3">
    <name type="scientific">Aquarana catesbeiana</name>
    <name type="common">American bullfrog</name>
    <name type="synonym">Rana catesbeiana</name>
    <dbReference type="NCBI Taxonomy" id="8400"/>
    <lineage>
        <taxon>Eukaryota</taxon>
        <taxon>Metazoa</taxon>
        <taxon>Chordata</taxon>
        <taxon>Craniata</taxon>
        <taxon>Vertebrata</taxon>
        <taxon>Euteleostomi</taxon>
        <taxon>Amphibia</taxon>
        <taxon>Batrachia</taxon>
        <taxon>Anura</taxon>
        <taxon>Neobatrachia</taxon>
        <taxon>Ranoidea</taxon>
        <taxon>Ranidae</taxon>
        <taxon>Aquarana</taxon>
    </lineage>
</organism>
<evidence type="ECO:0000256" key="1">
    <source>
        <dbReference type="SAM" id="MobiDB-lite"/>
    </source>
</evidence>
<accession>A0A2G9R6D9</accession>
<reference evidence="3" key="1">
    <citation type="journal article" date="2017" name="Nat. Commun.">
        <title>The North American bullfrog draft genome provides insight into hormonal regulation of long noncoding RNA.</title>
        <authorList>
            <person name="Hammond S.A."/>
            <person name="Warren R.L."/>
            <person name="Vandervalk B.P."/>
            <person name="Kucuk E."/>
            <person name="Khan H."/>
            <person name="Gibb E.A."/>
            <person name="Pandoh P."/>
            <person name="Kirk H."/>
            <person name="Zhao Y."/>
            <person name="Jones M."/>
            <person name="Mungall A.J."/>
            <person name="Coope R."/>
            <person name="Pleasance S."/>
            <person name="Moore R.A."/>
            <person name="Holt R.A."/>
            <person name="Round J.M."/>
            <person name="Ohora S."/>
            <person name="Walle B.V."/>
            <person name="Veldhoen N."/>
            <person name="Helbing C.C."/>
            <person name="Birol I."/>
        </authorList>
    </citation>
    <scope>NUCLEOTIDE SEQUENCE [LARGE SCALE GENOMIC DNA]</scope>
</reference>
<name>A0A2G9R6D9_AQUCT</name>
<feature type="region of interest" description="Disordered" evidence="1">
    <location>
        <begin position="1"/>
        <end position="123"/>
    </location>
</feature>
<dbReference type="EMBL" id="KV975586">
    <property type="protein sequence ID" value="PIO22841.1"/>
    <property type="molecule type" value="Genomic_DNA"/>
</dbReference>
<dbReference type="Proteomes" id="UP000228934">
    <property type="component" value="Unassembled WGS sequence"/>
</dbReference>
<feature type="compositionally biased region" description="Pro residues" evidence="1">
    <location>
        <begin position="108"/>
        <end position="123"/>
    </location>
</feature>
<sequence>EHYLDSFLPSLTESPSRIPPASSGRKQRPNTPQDQQDQPEGRAQCSPHSPVLILEGIELQNEPELTSGMSQTPGFSPWPEEEVRGQGSGMLPPSNAAPSVHVLQEPQQSPPPARVPPAVPPGPTVQLERLLREVRRPSSENRRLSQDMRRLTRTIHLIVRQQTDHLELMLTP</sequence>
<feature type="compositionally biased region" description="Polar residues" evidence="1">
    <location>
        <begin position="63"/>
        <end position="74"/>
    </location>
</feature>
<dbReference type="AlphaFoldDB" id="A0A2G9R6D9"/>